<keyword evidence="2" id="KW-1185">Reference proteome</keyword>
<reference evidence="2" key="2">
    <citation type="submission" date="2015-01" db="EMBL/GenBank/DDBJ databases">
        <title>Evolutionary Origins and Diversification of the Mycorrhizal Mutualists.</title>
        <authorList>
            <consortium name="DOE Joint Genome Institute"/>
            <consortium name="Mycorrhizal Genomics Consortium"/>
            <person name="Kohler A."/>
            <person name="Kuo A."/>
            <person name="Nagy L.G."/>
            <person name="Floudas D."/>
            <person name="Copeland A."/>
            <person name="Barry K.W."/>
            <person name="Cichocki N."/>
            <person name="Veneault-Fourrey C."/>
            <person name="LaButti K."/>
            <person name="Lindquist E.A."/>
            <person name="Lipzen A."/>
            <person name="Lundell T."/>
            <person name="Morin E."/>
            <person name="Murat C."/>
            <person name="Riley R."/>
            <person name="Ohm R."/>
            <person name="Sun H."/>
            <person name="Tunlid A."/>
            <person name="Henrissat B."/>
            <person name="Grigoriev I.V."/>
            <person name="Hibbett D.S."/>
            <person name="Martin F."/>
        </authorList>
    </citation>
    <scope>NUCLEOTIDE SEQUENCE [LARGE SCALE GENOMIC DNA]</scope>
    <source>
        <strain evidence="2">MUT 4182</strain>
    </source>
</reference>
<reference evidence="1 2" key="1">
    <citation type="submission" date="2014-04" db="EMBL/GenBank/DDBJ databases">
        <authorList>
            <consortium name="DOE Joint Genome Institute"/>
            <person name="Kuo A."/>
            <person name="Girlanda M."/>
            <person name="Perotto S."/>
            <person name="Kohler A."/>
            <person name="Nagy L.G."/>
            <person name="Floudas D."/>
            <person name="Copeland A."/>
            <person name="Barry K.W."/>
            <person name="Cichocki N."/>
            <person name="Veneault-Fourrey C."/>
            <person name="LaButti K."/>
            <person name="Lindquist E.A."/>
            <person name="Lipzen A."/>
            <person name="Lundell T."/>
            <person name="Morin E."/>
            <person name="Murat C."/>
            <person name="Sun H."/>
            <person name="Tunlid A."/>
            <person name="Henrissat B."/>
            <person name="Grigoriev I.V."/>
            <person name="Hibbett D.S."/>
            <person name="Martin F."/>
            <person name="Nordberg H.P."/>
            <person name="Cantor M.N."/>
            <person name="Hua S.X."/>
        </authorList>
    </citation>
    <scope>NUCLEOTIDE SEQUENCE [LARGE SCALE GENOMIC DNA]</scope>
    <source>
        <strain evidence="1 2">MUT 4182</strain>
    </source>
</reference>
<protein>
    <submittedName>
        <fullName evidence="1">Uncharacterized protein</fullName>
    </submittedName>
</protein>
<dbReference type="STRING" id="1051891.A0A0C3QCQ7"/>
<dbReference type="InterPro" id="IPR038921">
    <property type="entry name" value="YOR389W-like"/>
</dbReference>
<evidence type="ECO:0000313" key="1">
    <source>
        <dbReference type="EMBL" id="KIO22399.1"/>
    </source>
</evidence>
<dbReference type="HOGENOM" id="CLU_883372_0_0_1"/>
<sequence>MPPQRGNALQLRGRCPPPLSISFLPARRNGVQSFSHKHETYELPTSLPSGSWVLGMNPSSQMGGEVTHSIHFEVIQAASGNRHNPAPRVNGVTLDYSKLVSFFDSKYKSLVNSREGVDRTRWRVGEISRGDVELFREELVEALSRKGEGSGVEWDAIIRNVAERHAGRLEFLSDWLGDSRENSTHTIVHTRRAVLTMLAPYLTRSISSIPSDYKTNTTNGHEGNLSYPRVIWVDAFDAEELHDEEKQRKLIAKWTAEVKSLMDWLGWAEWVKCKPACRPYWPYDAQWMDPELEISYTPKCMSRIEQDPGGPEWLY</sequence>
<dbReference type="PANTHER" id="PTHR35204">
    <property type="entry name" value="YALI0A21131P"/>
    <property type="match status" value="1"/>
</dbReference>
<dbReference type="EMBL" id="KN823110">
    <property type="protein sequence ID" value="KIO22399.1"/>
    <property type="molecule type" value="Genomic_DNA"/>
</dbReference>
<name>A0A0C3QCQ7_9AGAM</name>
<evidence type="ECO:0000313" key="2">
    <source>
        <dbReference type="Proteomes" id="UP000054248"/>
    </source>
</evidence>
<dbReference type="Proteomes" id="UP000054248">
    <property type="component" value="Unassembled WGS sequence"/>
</dbReference>
<accession>A0A0C3QCQ7</accession>
<dbReference type="OrthoDB" id="10261782at2759"/>
<proteinExistence type="predicted"/>
<gene>
    <name evidence="1" type="ORF">M407DRAFT_216420</name>
</gene>
<organism evidence="1 2">
    <name type="scientific">Tulasnella calospora MUT 4182</name>
    <dbReference type="NCBI Taxonomy" id="1051891"/>
    <lineage>
        <taxon>Eukaryota</taxon>
        <taxon>Fungi</taxon>
        <taxon>Dikarya</taxon>
        <taxon>Basidiomycota</taxon>
        <taxon>Agaricomycotina</taxon>
        <taxon>Agaricomycetes</taxon>
        <taxon>Cantharellales</taxon>
        <taxon>Tulasnellaceae</taxon>
        <taxon>Tulasnella</taxon>
    </lineage>
</organism>
<dbReference type="PANTHER" id="PTHR35204:SF1">
    <property type="entry name" value="ENTEROTOXIN"/>
    <property type="match status" value="1"/>
</dbReference>
<dbReference type="AlphaFoldDB" id="A0A0C3QCQ7"/>